<dbReference type="InterPro" id="IPR029058">
    <property type="entry name" value="AB_hydrolase_fold"/>
</dbReference>
<dbReference type="Gene3D" id="3.40.50.1820">
    <property type="entry name" value="alpha/beta hydrolase"/>
    <property type="match status" value="1"/>
</dbReference>
<reference evidence="2" key="1">
    <citation type="journal article" date="2019" name="Int. J. Syst. Evol. Microbiol.">
        <title>The Global Catalogue of Microorganisms (GCM) 10K type strain sequencing project: providing services to taxonomists for standard genome sequencing and annotation.</title>
        <authorList>
            <consortium name="The Broad Institute Genomics Platform"/>
            <consortium name="The Broad Institute Genome Sequencing Center for Infectious Disease"/>
            <person name="Wu L."/>
            <person name="Ma J."/>
        </authorList>
    </citation>
    <scope>NUCLEOTIDE SEQUENCE [LARGE SCALE GENOMIC DNA]</scope>
    <source>
        <strain evidence="2">JCM 19129</strain>
    </source>
</reference>
<gene>
    <name evidence="1" type="ORF">GCM10025790_13140</name>
</gene>
<dbReference type="InterPro" id="IPR001563">
    <property type="entry name" value="Peptidase_S10"/>
</dbReference>
<dbReference type="RefSeq" id="WP_345477270.1">
    <property type="nucleotide sequence ID" value="NZ_BAABLW010000007.1"/>
</dbReference>
<accession>A0ABP9FVW9</accession>
<dbReference type="EMBL" id="BAABLW010000007">
    <property type="protein sequence ID" value="GAA4918743.1"/>
    <property type="molecule type" value="Genomic_DNA"/>
</dbReference>
<proteinExistence type="predicted"/>
<dbReference type="SUPFAM" id="SSF53474">
    <property type="entry name" value="alpha/beta-Hydrolases"/>
    <property type="match status" value="1"/>
</dbReference>
<protein>
    <submittedName>
        <fullName evidence="1">Peptidase S10</fullName>
    </submittedName>
</protein>
<sequence>MSESAVDEKTSPEEPQLAQDDFVTTEHVLSLPDGELSYRATAGRMVIAEEKLDDGVFKGATPKAQVFITSYVKTVDGAPDPSRPVLFAFNGGPGSSSVWLHIGLFGPRRVVANDVDERAKPPYGLTDNTETLLKDADLVFIDPMTTGFSRAAEGAKPAEYHGFTGDRDLVGEAIRLWLSRNHRWLSPKLLAGESYGTTRAAALAGYLAQRHGIAINGVMLISAVLDFGTVFFSEGNDQPFIHFLPTYAAIAHYHGFHPGKDVETLVEEAAEFAYGEYTRALAKGGRLPTEEFDAVAERMAELTGLGLEYVKLADLRVDAHAFFGELLRTRRLRVGRLDSRFTGHVGVATGDGLGDDPSYPIIQYPYTAAINHLLGAELGYSSDLVYEIISRRVHPWSYKEFENRSVNTAEDLAFAMRANPDLKVYVGFGYHDSATPFAASEHVLAHLRIPQEAHADIVRRYYPAGHMMYVHQPSRIQQCQDLAEFLAWSVGAGQKPESNGPVI</sequence>
<evidence type="ECO:0000313" key="2">
    <source>
        <dbReference type="Proteomes" id="UP001500368"/>
    </source>
</evidence>
<comment type="caution">
    <text evidence="1">The sequence shown here is derived from an EMBL/GenBank/DDBJ whole genome shotgun (WGS) entry which is preliminary data.</text>
</comment>
<keyword evidence="2" id="KW-1185">Reference proteome</keyword>
<dbReference type="Proteomes" id="UP001500368">
    <property type="component" value="Unassembled WGS sequence"/>
</dbReference>
<name>A0ABP9FVW9_9MICC</name>
<evidence type="ECO:0000313" key="1">
    <source>
        <dbReference type="EMBL" id="GAA4918743.1"/>
    </source>
</evidence>
<dbReference type="Pfam" id="PF00450">
    <property type="entry name" value="Peptidase_S10"/>
    <property type="match status" value="1"/>
</dbReference>
<organism evidence="1 2">
    <name type="scientific">Nesterenkonia rhizosphaerae</name>
    <dbReference type="NCBI Taxonomy" id="1348272"/>
    <lineage>
        <taxon>Bacteria</taxon>
        <taxon>Bacillati</taxon>
        <taxon>Actinomycetota</taxon>
        <taxon>Actinomycetes</taxon>
        <taxon>Micrococcales</taxon>
        <taxon>Micrococcaceae</taxon>
        <taxon>Nesterenkonia</taxon>
    </lineage>
</organism>